<dbReference type="InterPro" id="IPR029058">
    <property type="entry name" value="AB_hydrolase_fold"/>
</dbReference>
<dbReference type="EMBL" id="CP089982">
    <property type="protein sequence ID" value="WXA94177.1"/>
    <property type="molecule type" value="Genomic_DNA"/>
</dbReference>
<evidence type="ECO:0000259" key="1">
    <source>
        <dbReference type="Pfam" id="PF00561"/>
    </source>
</evidence>
<dbReference type="Pfam" id="PF00561">
    <property type="entry name" value="Abhydrolase_1"/>
    <property type="match status" value="1"/>
</dbReference>
<feature type="domain" description="AB hydrolase-1" evidence="1">
    <location>
        <begin position="41"/>
        <end position="153"/>
    </location>
</feature>
<proteinExistence type="predicted"/>
<organism evidence="2 3">
    <name type="scientific">Pendulispora brunnea</name>
    <dbReference type="NCBI Taxonomy" id="2905690"/>
    <lineage>
        <taxon>Bacteria</taxon>
        <taxon>Pseudomonadati</taxon>
        <taxon>Myxococcota</taxon>
        <taxon>Myxococcia</taxon>
        <taxon>Myxococcales</taxon>
        <taxon>Sorangiineae</taxon>
        <taxon>Pendulisporaceae</taxon>
        <taxon>Pendulispora</taxon>
    </lineage>
</organism>
<gene>
    <name evidence="2" type="ORF">LZC95_48005</name>
</gene>
<sequence>MARFQQALVESCLRPEALPPGAQDPFAETAATVAKPPPGTNPVVLVHGTWANRYNTFKVLSQELKNANFAVFALNFGCKDASLPPVIKGYCDIKESAKELALFVDEVLRKTGAQKVDLVGHSQGGGIMPRWYLKYEGGKDKVDKLIGLAPSNHGTTMMAMQTLGTAITTYLRVQNVACQTTNLMVGKAALQQSRDSMASIQAELDDGGDTLEGVSYVCISTKHDEAVTPWTQCALNGVSGHRFTNITLQDIEGLKLDLTMHLGIPNHPVVIEIVKRALRGETVDAKTLKISHLLPIITP</sequence>
<dbReference type="SUPFAM" id="SSF53474">
    <property type="entry name" value="alpha/beta-Hydrolases"/>
    <property type="match status" value="1"/>
</dbReference>
<dbReference type="Proteomes" id="UP001379533">
    <property type="component" value="Chromosome"/>
</dbReference>
<dbReference type="RefSeq" id="WP_394844780.1">
    <property type="nucleotide sequence ID" value="NZ_CP089982.1"/>
</dbReference>
<keyword evidence="2" id="KW-0378">Hydrolase</keyword>
<reference evidence="2 3" key="1">
    <citation type="submission" date="2021-12" db="EMBL/GenBank/DDBJ databases">
        <title>Discovery of the Pendulisporaceae a myxobacterial family with distinct sporulation behavior and unique specialized metabolism.</title>
        <authorList>
            <person name="Garcia R."/>
            <person name="Popoff A."/>
            <person name="Bader C.D."/>
            <person name="Loehr J."/>
            <person name="Walesch S."/>
            <person name="Walt C."/>
            <person name="Boldt J."/>
            <person name="Bunk B."/>
            <person name="Haeckl F.J.F.P.J."/>
            <person name="Gunesch A.P."/>
            <person name="Birkelbach J."/>
            <person name="Nuebel U."/>
            <person name="Pietschmann T."/>
            <person name="Bach T."/>
            <person name="Mueller R."/>
        </authorList>
    </citation>
    <scope>NUCLEOTIDE SEQUENCE [LARGE SCALE GENOMIC DNA]</scope>
    <source>
        <strain evidence="2 3">MSr12523</strain>
    </source>
</reference>
<dbReference type="InterPro" id="IPR000073">
    <property type="entry name" value="AB_hydrolase_1"/>
</dbReference>
<dbReference type="Gene3D" id="3.40.50.1820">
    <property type="entry name" value="alpha/beta hydrolase"/>
    <property type="match status" value="1"/>
</dbReference>
<evidence type="ECO:0000313" key="2">
    <source>
        <dbReference type="EMBL" id="WXA94177.1"/>
    </source>
</evidence>
<protein>
    <submittedName>
        <fullName evidence="2">Alpha/beta fold hydrolase</fullName>
    </submittedName>
</protein>
<dbReference type="GO" id="GO:0016787">
    <property type="term" value="F:hydrolase activity"/>
    <property type="evidence" value="ECO:0007669"/>
    <property type="project" value="UniProtKB-KW"/>
</dbReference>
<name>A0ABZ2KA03_9BACT</name>
<evidence type="ECO:0000313" key="3">
    <source>
        <dbReference type="Proteomes" id="UP001379533"/>
    </source>
</evidence>
<dbReference type="PANTHER" id="PTHR32015:SF1">
    <property type="entry name" value="LIPASE"/>
    <property type="match status" value="1"/>
</dbReference>
<dbReference type="PANTHER" id="PTHR32015">
    <property type="entry name" value="FASTING INDUCED LIPASE"/>
    <property type="match status" value="1"/>
</dbReference>
<accession>A0ABZ2KA03</accession>
<keyword evidence="3" id="KW-1185">Reference proteome</keyword>
<dbReference type="InterPro" id="IPR002918">
    <property type="entry name" value="Lipase_EstA/Esterase_EstB"/>
</dbReference>